<name>A0ABD1MZT4_9FABA</name>
<sequence>MQVSKNTSSSPHIDMEMHVFLSPHLFFVVCHTSLCLLASSLSWDAHLFVLHELLLIQMNGPTNLRSKLMNEKV</sequence>
<reference evidence="2 3" key="1">
    <citation type="submission" date="2024-08" db="EMBL/GenBank/DDBJ databases">
        <title>Insights into the chromosomal genome structure of Flemingia macrophylla.</title>
        <authorList>
            <person name="Ding Y."/>
            <person name="Zhao Y."/>
            <person name="Bi W."/>
            <person name="Wu M."/>
            <person name="Zhao G."/>
            <person name="Gong Y."/>
            <person name="Li W."/>
            <person name="Zhang P."/>
        </authorList>
    </citation>
    <scope>NUCLEOTIDE SEQUENCE [LARGE SCALE GENOMIC DNA]</scope>
    <source>
        <strain evidence="2">DYQJB</strain>
        <tissue evidence="2">Leaf</tissue>
    </source>
</reference>
<evidence type="ECO:0000313" key="2">
    <source>
        <dbReference type="EMBL" id="KAL2340923.1"/>
    </source>
</evidence>
<organism evidence="2 3">
    <name type="scientific">Flemingia macrophylla</name>
    <dbReference type="NCBI Taxonomy" id="520843"/>
    <lineage>
        <taxon>Eukaryota</taxon>
        <taxon>Viridiplantae</taxon>
        <taxon>Streptophyta</taxon>
        <taxon>Embryophyta</taxon>
        <taxon>Tracheophyta</taxon>
        <taxon>Spermatophyta</taxon>
        <taxon>Magnoliopsida</taxon>
        <taxon>eudicotyledons</taxon>
        <taxon>Gunneridae</taxon>
        <taxon>Pentapetalae</taxon>
        <taxon>rosids</taxon>
        <taxon>fabids</taxon>
        <taxon>Fabales</taxon>
        <taxon>Fabaceae</taxon>
        <taxon>Papilionoideae</taxon>
        <taxon>50 kb inversion clade</taxon>
        <taxon>NPAAA clade</taxon>
        <taxon>indigoferoid/millettioid clade</taxon>
        <taxon>Phaseoleae</taxon>
        <taxon>Flemingia</taxon>
    </lineage>
</organism>
<evidence type="ECO:0000256" key="1">
    <source>
        <dbReference type="SAM" id="Phobius"/>
    </source>
</evidence>
<protein>
    <submittedName>
        <fullName evidence="2">Uncharacterized protein</fullName>
    </submittedName>
</protein>
<gene>
    <name evidence="2" type="ORF">Fmac_008863</name>
</gene>
<dbReference type="AlphaFoldDB" id="A0ABD1MZT4"/>
<proteinExistence type="predicted"/>
<feature type="transmembrane region" description="Helical" evidence="1">
    <location>
        <begin position="21"/>
        <end position="43"/>
    </location>
</feature>
<dbReference type="Proteomes" id="UP001603857">
    <property type="component" value="Unassembled WGS sequence"/>
</dbReference>
<keyword evidence="1" id="KW-0472">Membrane</keyword>
<keyword evidence="1" id="KW-1133">Transmembrane helix</keyword>
<keyword evidence="3" id="KW-1185">Reference proteome</keyword>
<evidence type="ECO:0000313" key="3">
    <source>
        <dbReference type="Proteomes" id="UP001603857"/>
    </source>
</evidence>
<dbReference type="EMBL" id="JBGMDY010000003">
    <property type="protein sequence ID" value="KAL2340923.1"/>
    <property type="molecule type" value="Genomic_DNA"/>
</dbReference>
<keyword evidence="1" id="KW-0812">Transmembrane</keyword>
<accession>A0ABD1MZT4</accession>
<comment type="caution">
    <text evidence="2">The sequence shown here is derived from an EMBL/GenBank/DDBJ whole genome shotgun (WGS) entry which is preliminary data.</text>
</comment>